<evidence type="ECO:0000313" key="3">
    <source>
        <dbReference type="Proteomes" id="UP001071777"/>
    </source>
</evidence>
<evidence type="ECO:0000313" key="2">
    <source>
        <dbReference type="EMBL" id="KAJ1614671.1"/>
    </source>
</evidence>
<accession>A0ABQ8PAN8</accession>
<reference evidence="2" key="1">
    <citation type="submission" date="2022-10" db="EMBL/GenBank/DDBJ databases">
        <title>Adaptive evolution leads to modifications in subtelomeric GC content in a zoonotic Cryptosporidium species.</title>
        <authorList>
            <person name="Li J."/>
            <person name="Feng Y."/>
            <person name="Xiao L."/>
        </authorList>
    </citation>
    <scope>NUCLEOTIDE SEQUENCE</scope>
    <source>
        <strain evidence="2">25894</strain>
    </source>
</reference>
<proteinExistence type="predicted"/>
<gene>
    <name evidence="2" type="ORF">OJ252_550</name>
</gene>
<protein>
    <submittedName>
        <fullName evidence="2">Uncharacterized protein</fullName>
    </submittedName>
</protein>
<evidence type="ECO:0000256" key="1">
    <source>
        <dbReference type="SAM" id="MobiDB-lite"/>
    </source>
</evidence>
<dbReference type="EMBL" id="JAPCXB010000018">
    <property type="protein sequence ID" value="KAJ1614671.1"/>
    <property type="molecule type" value="Genomic_DNA"/>
</dbReference>
<keyword evidence="3" id="KW-1185">Reference proteome</keyword>
<dbReference type="Proteomes" id="UP001071777">
    <property type="component" value="Unassembled WGS sequence"/>
</dbReference>
<feature type="compositionally biased region" description="Basic and acidic residues" evidence="1">
    <location>
        <begin position="8"/>
        <end position="24"/>
    </location>
</feature>
<name>A0ABQ8PAN8_9CRYT</name>
<organism evidence="2 3">
    <name type="scientific">Cryptosporidium canis</name>
    <dbReference type="NCBI Taxonomy" id="195482"/>
    <lineage>
        <taxon>Eukaryota</taxon>
        <taxon>Sar</taxon>
        <taxon>Alveolata</taxon>
        <taxon>Apicomplexa</taxon>
        <taxon>Conoidasida</taxon>
        <taxon>Coccidia</taxon>
        <taxon>Eucoccidiorida</taxon>
        <taxon>Eimeriorina</taxon>
        <taxon>Cryptosporidiidae</taxon>
        <taxon>Cryptosporidium</taxon>
    </lineage>
</organism>
<sequence length="563" mass="65042">MNKSRKSKSSEKASHSKSKDESRVEFLPDPHRMLAKCEFRDFHSSLGSFGKFGELDHNQRGILSFALHLMEGLLQYILCSGTMLESLHELDNDIYSYQGEKRSGGLNLSFKVISTEKKGFTLLPLDYKGFNRSNYGSSKSKGDSGENIQDDDPLVPPKEYLEIIGYKEPITKATVFQFPCDSSPEDLITEKCIMDVIRRRVEDKEWLSQLELVCKWMGELAKAIRHLVKHFPVTYRRFLEETSGRIYASLRYPLFYMAFMKLLFDEYPMINETNEELNSKDPGDARRLVNRIRRNRLPGMRLIEIMSRITSSFGSALESMGGSRVWACDPKFAQYYLHMAFVFDESSLFTQISAKSYMFDYEIFEWNYTLNSLAQHIPLLNAFLKPLATSIMANRVQSRLAYYLKDSNKDTQTDDKACPENNNKLPKPVLGNSLEARFLTSEVIKRSTAFFGNFEGDRLISSVKAEFENWQYKPIRPTQEIKKLESRKVDLEKTLKEYNRTVLVPEKKIRHTKTVINHILPPLTHLSEKKKNLMIKIAPGQKYAQSFYNNKVNIPAGMVVRPK</sequence>
<feature type="region of interest" description="Disordered" evidence="1">
    <location>
        <begin position="1"/>
        <end position="24"/>
    </location>
</feature>
<comment type="caution">
    <text evidence="2">The sequence shown here is derived from an EMBL/GenBank/DDBJ whole genome shotgun (WGS) entry which is preliminary data.</text>
</comment>